<name>A0A9D3PTG7_MEGAT</name>
<keyword evidence="3" id="KW-1185">Reference proteome</keyword>
<dbReference type="EMBL" id="JAFDVH010000012">
    <property type="protein sequence ID" value="KAG7467558.1"/>
    <property type="molecule type" value="Genomic_DNA"/>
</dbReference>
<dbReference type="AlphaFoldDB" id="A0A9D3PTG7"/>
<evidence type="ECO:0000259" key="1">
    <source>
        <dbReference type="Pfam" id="PF03281"/>
    </source>
</evidence>
<dbReference type="Proteomes" id="UP001046870">
    <property type="component" value="Chromosome 12"/>
</dbReference>
<dbReference type="Gene3D" id="1.10.1410.40">
    <property type="match status" value="1"/>
</dbReference>
<dbReference type="InterPro" id="IPR024810">
    <property type="entry name" value="MAB21L/cGLR"/>
</dbReference>
<feature type="domain" description="Mab-21-like nucleotidyltransferase" evidence="1">
    <location>
        <begin position="58"/>
        <end position="246"/>
    </location>
</feature>
<accession>A0A9D3PTG7</accession>
<dbReference type="OrthoDB" id="5947963at2759"/>
<organism evidence="2 3">
    <name type="scientific">Megalops atlanticus</name>
    <name type="common">Tarpon</name>
    <name type="synonym">Clupea gigantea</name>
    <dbReference type="NCBI Taxonomy" id="7932"/>
    <lineage>
        <taxon>Eukaryota</taxon>
        <taxon>Metazoa</taxon>
        <taxon>Chordata</taxon>
        <taxon>Craniata</taxon>
        <taxon>Vertebrata</taxon>
        <taxon>Euteleostomi</taxon>
        <taxon>Actinopterygii</taxon>
        <taxon>Neopterygii</taxon>
        <taxon>Teleostei</taxon>
        <taxon>Elopiformes</taxon>
        <taxon>Megalopidae</taxon>
        <taxon>Megalops</taxon>
    </lineage>
</organism>
<comment type="caution">
    <text evidence="2">The sequence shown here is derived from an EMBL/GenBank/DDBJ whole genome shotgun (WGS) entry which is preliminary data.</text>
</comment>
<dbReference type="PANTHER" id="PTHR10656:SF30">
    <property type="entry name" value="PROTEIN MAB-21-LIKE 3"/>
    <property type="match status" value="1"/>
</dbReference>
<sequence>MACFCNNPQVGSVQVDLRHRQVSNTVEEVQRIIKELTMEVSTKDSRFQCISNSGIHSDNIKVLTPTLFLISVPIRGLMGYKERRTRQWRYYTLSGSRLLSPVREPEKLHQWLELESFLNPAQEWHDAHVAIEGDIVPAKVVNVFKEQLEAAIKACNLASKVSILETVGSVVRIAVETTEGQIEVELVPTVEMMNCWPKKARWPRLLKRWPSTERVRCIKSFGFNLMATSNYHWLLSFSRAEQVLLGSIDEDGGCRRKGYRIIRQLKEDVWCPGSKPVITAYHLQVLLNQSPAG</sequence>
<evidence type="ECO:0000313" key="2">
    <source>
        <dbReference type="EMBL" id="KAG7467558.1"/>
    </source>
</evidence>
<dbReference type="Pfam" id="PF03281">
    <property type="entry name" value="Mab-21"/>
    <property type="match status" value="1"/>
</dbReference>
<dbReference type="SMART" id="SM01265">
    <property type="entry name" value="Mab-21"/>
    <property type="match status" value="1"/>
</dbReference>
<gene>
    <name evidence="2" type="ORF">MATL_G00155020</name>
</gene>
<proteinExistence type="predicted"/>
<evidence type="ECO:0000313" key="3">
    <source>
        <dbReference type="Proteomes" id="UP001046870"/>
    </source>
</evidence>
<reference evidence="2" key="1">
    <citation type="submission" date="2021-01" db="EMBL/GenBank/DDBJ databases">
        <authorList>
            <person name="Zahm M."/>
            <person name="Roques C."/>
            <person name="Cabau C."/>
            <person name="Klopp C."/>
            <person name="Donnadieu C."/>
            <person name="Jouanno E."/>
            <person name="Lampietro C."/>
            <person name="Louis A."/>
            <person name="Herpin A."/>
            <person name="Echchiki A."/>
            <person name="Berthelot C."/>
            <person name="Parey E."/>
            <person name="Roest-Crollius H."/>
            <person name="Braasch I."/>
            <person name="Postlethwait J."/>
            <person name="Bobe J."/>
            <person name="Montfort J."/>
            <person name="Bouchez O."/>
            <person name="Begum T."/>
            <person name="Mejri S."/>
            <person name="Adams A."/>
            <person name="Chen W.-J."/>
            <person name="Guiguen Y."/>
        </authorList>
    </citation>
    <scope>NUCLEOTIDE SEQUENCE</scope>
    <source>
        <strain evidence="2">YG-15Mar2019-1</strain>
        <tissue evidence="2">Brain</tissue>
    </source>
</reference>
<dbReference type="InterPro" id="IPR046903">
    <property type="entry name" value="Mab-21-like_nuc_Trfase"/>
</dbReference>
<dbReference type="Gene3D" id="3.30.460.90">
    <property type="match status" value="1"/>
</dbReference>
<dbReference type="PANTHER" id="PTHR10656">
    <property type="entry name" value="CELL FATE DETERMINING PROTEIN MAB21-RELATED"/>
    <property type="match status" value="1"/>
</dbReference>
<protein>
    <recommendedName>
        <fullName evidence="1">Mab-21-like nucleotidyltransferase domain-containing protein</fullName>
    </recommendedName>
</protein>